<protein>
    <submittedName>
        <fullName evidence="1">Uncharacterized protein</fullName>
    </submittedName>
</protein>
<name>A0A644WT10_9ZZZZ</name>
<dbReference type="AlphaFoldDB" id="A0A644WT10"/>
<evidence type="ECO:0000313" key="1">
    <source>
        <dbReference type="EMBL" id="MPM06807.1"/>
    </source>
</evidence>
<gene>
    <name evidence="1" type="ORF">SDC9_53110</name>
</gene>
<sequence length="240" mass="28385">MVNKVKRGRPAKVFTDTELREILGFVQNISFRTKAQQQLHEMNISCLSEHYRTLDMSDLTAELYDLLKIVNRQKNAYLKNIELYKIIQHKSTITIALTQLEKEILGYNTSDRDGFYNCQNALNTYNKLQKIAQAEIKRVESESRKKALDSTLKMQTEGQKRRKENERRKYWLGGVIQKYEKFLKESGVYSNNLSVEDVLDQLVKDAIQMHAIFSSNNYEQEVYLQEFDRLRDEIQNDKRR</sequence>
<proteinExistence type="predicted"/>
<organism evidence="1">
    <name type="scientific">bioreactor metagenome</name>
    <dbReference type="NCBI Taxonomy" id="1076179"/>
    <lineage>
        <taxon>unclassified sequences</taxon>
        <taxon>metagenomes</taxon>
        <taxon>ecological metagenomes</taxon>
    </lineage>
</organism>
<comment type="caution">
    <text evidence="1">The sequence shown here is derived from an EMBL/GenBank/DDBJ whole genome shotgun (WGS) entry which is preliminary data.</text>
</comment>
<reference evidence="1" key="1">
    <citation type="submission" date="2019-08" db="EMBL/GenBank/DDBJ databases">
        <authorList>
            <person name="Kucharzyk K."/>
            <person name="Murdoch R.W."/>
            <person name="Higgins S."/>
            <person name="Loffler F."/>
        </authorList>
    </citation>
    <scope>NUCLEOTIDE SEQUENCE</scope>
</reference>
<dbReference type="EMBL" id="VSSQ01001267">
    <property type="protein sequence ID" value="MPM06807.1"/>
    <property type="molecule type" value="Genomic_DNA"/>
</dbReference>
<accession>A0A644WT10</accession>